<evidence type="ECO:0000313" key="3">
    <source>
        <dbReference type="Proteomes" id="UP000315439"/>
    </source>
</evidence>
<dbReference type="OrthoDB" id="6332024at2"/>
<dbReference type="EMBL" id="VIKS01000019">
    <property type="protein sequence ID" value="TQV80006.1"/>
    <property type="molecule type" value="Genomic_DNA"/>
</dbReference>
<sequence>MKKIISVLLVGFSGLAFAGDTVIYTTDEYCALDEKSRSAYDEQMLRAYSKKLGQKPDLKLCNQVNKENRVAQKKAKVDRWNYKFNRPYQGSARRLSKNQIAKLRAKNIKGYEL</sequence>
<evidence type="ECO:0000313" key="2">
    <source>
        <dbReference type="EMBL" id="TQV80006.1"/>
    </source>
</evidence>
<dbReference type="AlphaFoldDB" id="A0A545TS13"/>
<dbReference type="Proteomes" id="UP000315439">
    <property type="component" value="Unassembled WGS sequence"/>
</dbReference>
<reference evidence="2 3" key="1">
    <citation type="submission" date="2019-07" db="EMBL/GenBank/DDBJ databases">
        <title>Draft genome for Aliikangiella sp. M105.</title>
        <authorList>
            <person name="Wang G."/>
        </authorList>
    </citation>
    <scope>NUCLEOTIDE SEQUENCE [LARGE SCALE GENOMIC DNA]</scope>
    <source>
        <strain evidence="2 3">M105</strain>
    </source>
</reference>
<feature type="signal peptide" evidence="1">
    <location>
        <begin position="1"/>
        <end position="18"/>
    </location>
</feature>
<name>A0A545TS13_9GAMM</name>
<gene>
    <name evidence="2" type="ORF">FLL46_26725</name>
</gene>
<feature type="chain" id="PRO_5021907128" evidence="1">
    <location>
        <begin position="19"/>
        <end position="113"/>
    </location>
</feature>
<protein>
    <submittedName>
        <fullName evidence="2">Uncharacterized protein</fullName>
    </submittedName>
</protein>
<proteinExistence type="predicted"/>
<evidence type="ECO:0000256" key="1">
    <source>
        <dbReference type="SAM" id="SignalP"/>
    </source>
</evidence>
<keyword evidence="3" id="KW-1185">Reference proteome</keyword>
<keyword evidence="1" id="KW-0732">Signal</keyword>
<dbReference type="RefSeq" id="WP_142935489.1">
    <property type="nucleotide sequence ID" value="NZ_ML660175.1"/>
</dbReference>
<accession>A0A545TS13</accession>
<comment type="caution">
    <text evidence="2">The sequence shown here is derived from an EMBL/GenBank/DDBJ whole genome shotgun (WGS) entry which is preliminary data.</text>
</comment>
<organism evidence="2 3">
    <name type="scientific">Aliikangiella coralliicola</name>
    <dbReference type="NCBI Taxonomy" id="2592383"/>
    <lineage>
        <taxon>Bacteria</taxon>
        <taxon>Pseudomonadati</taxon>
        <taxon>Pseudomonadota</taxon>
        <taxon>Gammaproteobacteria</taxon>
        <taxon>Oceanospirillales</taxon>
        <taxon>Pleioneaceae</taxon>
        <taxon>Aliikangiella</taxon>
    </lineage>
</organism>